<keyword evidence="8 13" id="KW-0067">ATP-binding</keyword>
<evidence type="ECO:0000313" key="14">
    <source>
        <dbReference type="Proteomes" id="UP001589755"/>
    </source>
</evidence>
<keyword evidence="10" id="KW-1133">Transmembrane helix</keyword>
<dbReference type="InterPro" id="IPR036890">
    <property type="entry name" value="HATPase_C_sf"/>
</dbReference>
<evidence type="ECO:0000256" key="10">
    <source>
        <dbReference type="SAM" id="Phobius"/>
    </source>
</evidence>
<sequence>MADEKREHGELPGNAGSVPLTRGLSTKLLLLTILFVMAAEVLIFIPSVANFGQQWMRQRLQTVATLGIVLMEGDPNSLSRQASNDVLMATGAKTIAVRDEGSARLLVVSEMPPEVDMHINLDMVGPLQAIAQAFDTMFFGGDRLLRIYGSVGESRSEYEIVVPDSALRSAMLVYARNVAALSLIISLITAMLVFYAINRIMIRPIRAMTQSMLAFAAAPDDAERIIRPEDRGDEIGIAERELAGMQQALHRALGERKRLADLGLAVSKINHDMRNMLASAQLMSDRLARVSDPTVQSLTPRLVRTLDRAVAYSEGVLAYGRTQEAPPQRRRLRLFQLVEDVQATLAIDPASGIEFVNAVDPELEVEADAEQLFRVLSNLCRNAVQAMSGDREAALVRRLTLSTARERGAVRIFVSDTGPGLPPRARENLFAAFRGAAKSGGTGLGLAIAQELVHAHGGEITLVESGNGLTVFSITLPDGSTREERTAAAGASRQAVPHDRPAP</sequence>
<comment type="caution">
    <text evidence="13">The sequence shown here is derived from an EMBL/GenBank/DDBJ whole genome shotgun (WGS) entry which is preliminary data.</text>
</comment>
<evidence type="ECO:0000313" key="13">
    <source>
        <dbReference type="EMBL" id="MFC0207995.1"/>
    </source>
</evidence>
<reference evidence="13 14" key="1">
    <citation type="submission" date="2024-09" db="EMBL/GenBank/DDBJ databases">
        <authorList>
            <person name="Sun Q."/>
            <person name="Mori K."/>
        </authorList>
    </citation>
    <scope>NUCLEOTIDE SEQUENCE [LARGE SCALE GENOMIC DNA]</scope>
    <source>
        <strain evidence="13 14">CCM 8543</strain>
    </source>
</reference>
<evidence type="ECO:0000256" key="5">
    <source>
        <dbReference type="ARBA" id="ARBA00022679"/>
    </source>
</evidence>
<evidence type="ECO:0000256" key="4">
    <source>
        <dbReference type="ARBA" id="ARBA00022553"/>
    </source>
</evidence>
<evidence type="ECO:0000256" key="1">
    <source>
        <dbReference type="ARBA" id="ARBA00000085"/>
    </source>
</evidence>
<dbReference type="Pfam" id="PF02518">
    <property type="entry name" value="HATPase_c"/>
    <property type="match status" value="1"/>
</dbReference>
<name>A0ABV6D5S1_9HYPH</name>
<keyword evidence="14" id="KW-1185">Reference proteome</keyword>
<keyword evidence="7" id="KW-0418">Kinase</keyword>
<organism evidence="13 14">
    <name type="scientific">Chelativorans intermedius</name>
    <dbReference type="NCBI Taxonomy" id="515947"/>
    <lineage>
        <taxon>Bacteria</taxon>
        <taxon>Pseudomonadati</taxon>
        <taxon>Pseudomonadota</taxon>
        <taxon>Alphaproteobacteria</taxon>
        <taxon>Hyphomicrobiales</taxon>
        <taxon>Phyllobacteriaceae</taxon>
        <taxon>Chelativorans</taxon>
    </lineage>
</organism>
<keyword evidence="5" id="KW-0808">Transferase</keyword>
<feature type="transmembrane region" description="Helical" evidence="10">
    <location>
        <begin position="28"/>
        <end position="49"/>
    </location>
</feature>
<evidence type="ECO:0000256" key="8">
    <source>
        <dbReference type="ARBA" id="ARBA00022840"/>
    </source>
</evidence>
<evidence type="ECO:0000256" key="2">
    <source>
        <dbReference type="ARBA" id="ARBA00004370"/>
    </source>
</evidence>
<comment type="subcellular location">
    <subcellularLocation>
        <location evidence="2">Membrane</location>
    </subcellularLocation>
</comment>
<dbReference type="InterPro" id="IPR003660">
    <property type="entry name" value="HAMP_dom"/>
</dbReference>
<evidence type="ECO:0000256" key="6">
    <source>
        <dbReference type="ARBA" id="ARBA00022741"/>
    </source>
</evidence>
<keyword evidence="6" id="KW-0547">Nucleotide-binding</keyword>
<keyword evidence="10" id="KW-0472">Membrane</keyword>
<feature type="region of interest" description="Disordered" evidence="9">
    <location>
        <begin position="480"/>
        <end position="503"/>
    </location>
</feature>
<dbReference type="Gene3D" id="3.30.565.10">
    <property type="entry name" value="Histidine kinase-like ATPase, C-terminal domain"/>
    <property type="match status" value="1"/>
</dbReference>
<evidence type="ECO:0000256" key="3">
    <source>
        <dbReference type="ARBA" id="ARBA00012438"/>
    </source>
</evidence>
<keyword evidence="4" id="KW-0597">Phosphoprotein</keyword>
<dbReference type="Proteomes" id="UP001589755">
    <property type="component" value="Unassembled WGS sequence"/>
</dbReference>
<dbReference type="PRINTS" id="PR00344">
    <property type="entry name" value="BCTRLSENSOR"/>
</dbReference>
<accession>A0ABV6D5S1</accession>
<feature type="domain" description="Histidine kinase" evidence="11">
    <location>
        <begin position="268"/>
        <end position="480"/>
    </location>
</feature>
<dbReference type="Gene3D" id="6.10.340.10">
    <property type="match status" value="1"/>
</dbReference>
<dbReference type="RefSeq" id="WP_261520697.1">
    <property type="nucleotide sequence ID" value="NZ_JAODNW010000013.1"/>
</dbReference>
<dbReference type="PROSITE" id="PS50109">
    <property type="entry name" value="HIS_KIN"/>
    <property type="match status" value="1"/>
</dbReference>
<feature type="transmembrane region" description="Helical" evidence="10">
    <location>
        <begin position="178"/>
        <end position="197"/>
    </location>
</feature>
<dbReference type="CDD" id="cd00075">
    <property type="entry name" value="HATPase"/>
    <property type="match status" value="1"/>
</dbReference>
<protein>
    <recommendedName>
        <fullName evidence="3">histidine kinase</fullName>
        <ecNumber evidence="3">2.7.13.3</ecNumber>
    </recommendedName>
</protein>
<evidence type="ECO:0000259" key="11">
    <source>
        <dbReference type="PROSITE" id="PS50109"/>
    </source>
</evidence>
<dbReference type="SMART" id="SM00387">
    <property type="entry name" value="HATPase_c"/>
    <property type="match status" value="1"/>
</dbReference>
<dbReference type="InterPro" id="IPR050980">
    <property type="entry name" value="2C_sensor_his_kinase"/>
</dbReference>
<dbReference type="InterPro" id="IPR005467">
    <property type="entry name" value="His_kinase_dom"/>
</dbReference>
<dbReference type="SUPFAM" id="SSF55874">
    <property type="entry name" value="ATPase domain of HSP90 chaperone/DNA topoisomerase II/histidine kinase"/>
    <property type="match status" value="1"/>
</dbReference>
<dbReference type="InterPro" id="IPR003594">
    <property type="entry name" value="HATPase_dom"/>
</dbReference>
<feature type="domain" description="HAMP" evidence="12">
    <location>
        <begin position="199"/>
        <end position="254"/>
    </location>
</feature>
<evidence type="ECO:0000256" key="7">
    <source>
        <dbReference type="ARBA" id="ARBA00022777"/>
    </source>
</evidence>
<dbReference type="InterPro" id="IPR004358">
    <property type="entry name" value="Sig_transdc_His_kin-like_C"/>
</dbReference>
<proteinExistence type="predicted"/>
<dbReference type="PROSITE" id="PS50885">
    <property type="entry name" value="HAMP"/>
    <property type="match status" value="1"/>
</dbReference>
<dbReference type="PANTHER" id="PTHR44936:SF10">
    <property type="entry name" value="SENSOR PROTEIN RSTB"/>
    <property type="match status" value="1"/>
</dbReference>
<dbReference type="EMBL" id="JBHLXD010000007">
    <property type="protein sequence ID" value="MFC0207995.1"/>
    <property type="molecule type" value="Genomic_DNA"/>
</dbReference>
<keyword evidence="10" id="KW-0812">Transmembrane</keyword>
<evidence type="ECO:0000256" key="9">
    <source>
        <dbReference type="SAM" id="MobiDB-lite"/>
    </source>
</evidence>
<dbReference type="PANTHER" id="PTHR44936">
    <property type="entry name" value="SENSOR PROTEIN CREC"/>
    <property type="match status" value="1"/>
</dbReference>
<evidence type="ECO:0000259" key="12">
    <source>
        <dbReference type="PROSITE" id="PS50885"/>
    </source>
</evidence>
<gene>
    <name evidence="13" type="ORF">ACFFJ2_06225</name>
</gene>
<comment type="catalytic activity">
    <reaction evidence="1">
        <text>ATP + protein L-histidine = ADP + protein N-phospho-L-histidine.</text>
        <dbReference type="EC" id="2.7.13.3"/>
    </reaction>
</comment>
<dbReference type="GO" id="GO:0005524">
    <property type="term" value="F:ATP binding"/>
    <property type="evidence" value="ECO:0007669"/>
    <property type="project" value="UniProtKB-KW"/>
</dbReference>
<dbReference type="EC" id="2.7.13.3" evidence="3"/>